<evidence type="ECO:0000256" key="1">
    <source>
        <dbReference type="ARBA" id="ARBA00010641"/>
    </source>
</evidence>
<gene>
    <name evidence="8" type="ORF">Ari01nite_98930</name>
</gene>
<dbReference type="InterPro" id="IPR013325">
    <property type="entry name" value="RNA_pol_sigma_r2"/>
</dbReference>
<keyword evidence="9" id="KW-1185">Reference proteome</keyword>
<dbReference type="PANTHER" id="PTHR43133">
    <property type="entry name" value="RNA POLYMERASE ECF-TYPE SIGMA FACTO"/>
    <property type="match status" value="1"/>
</dbReference>
<evidence type="ECO:0000256" key="2">
    <source>
        <dbReference type="ARBA" id="ARBA00023015"/>
    </source>
</evidence>
<dbReference type="Proteomes" id="UP000636960">
    <property type="component" value="Unassembled WGS sequence"/>
</dbReference>
<dbReference type="GO" id="GO:0006352">
    <property type="term" value="P:DNA-templated transcription initiation"/>
    <property type="evidence" value="ECO:0007669"/>
    <property type="project" value="InterPro"/>
</dbReference>
<sequence length="174" mass="19948">MMHDREDEEVTAFVRARYGSLLRTAFLLCGDRGKAEDLVQTTLAKTVVVWSRLQRSEGIDRYVQRVLVNTFVTSTRRRSWWERPLGRLVESQAPDEYMGVEQRDLLRRALEGLPARQRAVVVLRFYEDLSEQDTARALGCSVGTVKSLSSRGLQTLRKQWVEVDAVADQGVRYA</sequence>
<dbReference type="NCBIfam" id="TIGR02937">
    <property type="entry name" value="sigma70-ECF"/>
    <property type="match status" value="1"/>
</dbReference>
<keyword evidence="4" id="KW-0238">DNA-binding</keyword>
<dbReference type="Gene3D" id="1.10.10.10">
    <property type="entry name" value="Winged helix-like DNA-binding domain superfamily/Winged helix DNA-binding domain"/>
    <property type="match status" value="1"/>
</dbReference>
<dbReference type="AlphaFoldDB" id="A0A919N066"/>
<reference evidence="8" key="1">
    <citation type="submission" date="2021-01" db="EMBL/GenBank/DDBJ databases">
        <title>Whole genome shotgun sequence of Actinoplanes rishiriensis NBRC 108556.</title>
        <authorList>
            <person name="Komaki H."/>
            <person name="Tamura T."/>
        </authorList>
    </citation>
    <scope>NUCLEOTIDE SEQUENCE</scope>
    <source>
        <strain evidence="8">NBRC 108556</strain>
    </source>
</reference>
<dbReference type="Gene3D" id="1.10.1740.10">
    <property type="match status" value="1"/>
</dbReference>
<dbReference type="InterPro" id="IPR013324">
    <property type="entry name" value="RNA_pol_sigma_r3/r4-like"/>
</dbReference>
<dbReference type="InterPro" id="IPR036388">
    <property type="entry name" value="WH-like_DNA-bd_sf"/>
</dbReference>
<dbReference type="Pfam" id="PF04542">
    <property type="entry name" value="Sigma70_r2"/>
    <property type="match status" value="1"/>
</dbReference>
<protein>
    <submittedName>
        <fullName evidence="8">RNA polymerase sigma24 factor</fullName>
    </submittedName>
</protein>
<name>A0A919N066_9ACTN</name>
<evidence type="ECO:0000259" key="7">
    <source>
        <dbReference type="Pfam" id="PF08281"/>
    </source>
</evidence>
<dbReference type="InterPro" id="IPR013249">
    <property type="entry name" value="RNA_pol_sigma70_r4_t2"/>
</dbReference>
<comment type="caution">
    <text evidence="8">The sequence shown here is derived from an EMBL/GenBank/DDBJ whole genome shotgun (WGS) entry which is preliminary data.</text>
</comment>
<evidence type="ECO:0000256" key="3">
    <source>
        <dbReference type="ARBA" id="ARBA00023082"/>
    </source>
</evidence>
<evidence type="ECO:0000256" key="4">
    <source>
        <dbReference type="ARBA" id="ARBA00023125"/>
    </source>
</evidence>
<evidence type="ECO:0000256" key="5">
    <source>
        <dbReference type="ARBA" id="ARBA00023163"/>
    </source>
</evidence>
<feature type="domain" description="RNA polymerase sigma factor 70 region 4 type 2" evidence="7">
    <location>
        <begin position="104"/>
        <end position="156"/>
    </location>
</feature>
<keyword evidence="5" id="KW-0804">Transcription</keyword>
<dbReference type="SUPFAM" id="SSF88946">
    <property type="entry name" value="Sigma2 domain of RNA polymerase sigma factors"/>
    <property type="match status" value="1"/>
</dbReference>
<dbReference type="GO" id="GO:0016987">
    <property type="term" value="F:sigma factor activity"/>
    <property type="evidence" value="ECO:0007669"/>
    <property type="project" value="UniProtKB-KW"/>
</dbReference>
<evidence type="ECO:0000313" key="9">
    <source>
        <dbReference type="Proteomes" id="UP000636960"/>
    </source>
</evidence>
<dbReference type="InterPro" id="IPR014284">
    <property type="entry name" value="RNA_pol_sigma-70_dom"/>
</dbReference>
<dbReference type="EMBL" id="BOMV01000142">
    <property type="protein sequence ID" value="GIF02429.1"/>
    <property type="molecule type" value="Genomic_DNA"/>
</dbReference>
<dbReference type="SUPFAM" id="SSF88659">
    <property type="entry name" value="Sigma3 and sigma4 domains of RNA polymerase sigma factors"/>
    <property type="match status" value="1"/>
</dbReference>
<dbReference type="InterPro" id="IPR039425">
    <property type="entry name" value="RNA_pol_sigma-70-like"/>
</dbReference>
<dbReference type="NCBIfam" id="TIGR02983">
    <property type="entry name" value="SigE-fam_strep"/>
    <property type="match status" value="1"/>
</dbReference>
<keyword evidence="2" id="KW-0805">Transcription regulation</keyword>
<feature type="domain" description="RNA polymerase sigma-70 region 2" evidence="6">
    <location>
        <begin position="14"/>
        <end position="80"/>
    </location>
</feature>
<dbReference type="CDD" id="cd06171">
    <property type="entry name" value="Sigma70_r4"/>
    <property type="match status" value="1"/>
</dbReference>
<organism evidence="8 9">
    <name type="scientific">Paractinoplanes rishiriensis</name>
    <dbReference type="NCBI Taxonomy" id="1050105"/>
    <lineage>
        <taxon>Bacteria</taxon>
        <taxon>Bacillati</taxon>
        <taxon>Actinomycetota</taxon>
        <taxon>Actinomycetes</taxon>
        <taxon>Micromonosporales</taxon>
        <taxon>Micromonosporaceae</taxon>
        <taxon>Paractinoplanes</taxon>
    </lineage>
</organism>
<evidence type="ECO:0000313" key="8">
    <source>
        <dbReference type="EMBL" id="GIF02429.1"/>
    </source>
</evidence>
<dbReference type="InterPro" id="IPR007627">
    <property type="entry name" value="RNA_pol_sigma70_r2"/>
</dbReference>
<accession>A0A919N066</accession>
<dbReference type="Pfam" id="PF08281">
    <property type="entry name" value="Sigma70_r4_2"/>
    <property type="match status" value="1"/>
</dbReference>
<comment type="similarity">
    <text evidence="1">Belongs to the sigma-70 factor family. ECF subfamily.</text>
</comment>
<dbReference type="GO" id="GO:0003677">
    <property type="term" value="F:DNA binding"/>
    <property type="evidence" value="ECO:0007669"/>
    <property type="project" value="UniProtKB-KW"/>
</dbReference>
<proteinExistence type="inferred from homology"/>
<evidence type="ECO:0000259" key="6">
    <source>
        <dbReference type="Pfam" id="PF04542"/>
    </source>
</evidence>
<keyword evidence="3" id="KW-0731">Sigma factor</keyword>
<dbReference type="PANTHER" id="PTHR43133:SF50">
    <property type="entry name" value="ECF RNA POLYMERASE SIGMA FACTOR SIGM"/>
    <property type="match status" value="1"/>
</dbReference>
<dbReference type="InterPro" id="IPR014325">
    <property type="entry name" value="RNA_pol_sigma-E_actinobac"/>
</dbReference>